<dbReference type="PANTHER" id="PTHR43441:SF11">
    <property type="entry name" value="RIBOSOMAL-PROTEIN-SERINE ACETYLTRANSFERASE"/>
    <property type="match status" value="1"/>
</dbReference>
<evidence type="ECO:0000259" key="1">
    <source>
        <dbReference type="PROSITE" id="PS51186"/>
    </source>
</evidence>
<dbReference type="GO" id="GO:0005737">
    <property type="term" value="C:cytoplasm"/>
    <property type="evidence" value="ECO:0007669"/>
    <property type="project" value="TreeGrafter"/>
</dbReference>
<dbReference type="InterPro" id="IPR000182">
    <property type="entry name" value="GNAT_dom"/>
</dbReference>
<dbReference type="Proteomes" id="UP000680067">
    <property type="component" value="Unassembled WGS sequence"/>
</dbReference>
<sequence>MFPDSLPLLQLPGFSLRQMQLTDASAWYDYLCLPSVWQHTSWNVQQAEDLLPSLQAFASNLPDASRRFAVTEDNSGRLAGTVGFHTVSALNRTAELAYDFHPDYWGRGLATAAAQAALQWALQEGHLHRVQATVLPSNLGSIRVIEKAGMQFEGLLRNFRMVRGVSKDFRLYASVFDADAKQS</sequence>
<dbReference type="AlphaFoldDB" id="A0A941DJE9"/>
<name>A0A941DJE9_9BURK</name>
<organism evidence="2 3">
    <name type="scientific">Undibacterium luofuense</name>
    <dbReference type="NCBI Taxonomy" id="2828733"/>
    <lineage>
        <taxon>Bacteria</taxon>
        <taxon>Pseudomonadati</taxon>
        <taxon>Pseudomonadota</taxon>
        <taxon>Betaproteobacteria</taxon>
        <taxon>Burkholderiales</taxon>
        <taxon>Oxalobacteraceae</taxon>
        <taxon>Undibacterium</taxon>
    </lineage>
</organism>
<dbReference type="Gene3D" id="3.40.630.30">
    <property type="match status" value="1"/>
</dbReference>
<dbReference type="PANTHER" id="PTHR43441">
    <property type="entry name" value="RIBOSOMAL-PROTEIN-SERINE ACETYLTRANSFERASE"/>
    <property type="match status" value="1"/>
</dbReference>
<dbReference type="InterPro" id="IPR016181">
    <property type="entry name" value="Acyl_CoA_acyltransferase"/>
</dbReference>
<evidence type="ECO:0000313" key="3">
    <source>
        <dbReference type="Proteomes" id="UP000680067"/>
    </source>
</evidence>
<dbReference type="SUPFAM" id="SSF55729">
    <property type="entry name" value="Acyl-CoA N-acyltransferases (Nat)"/>
    <property type="match status" value="1"/>
</dbReference>
<evidence type="ECO:0000313" key="2">
    <source>
        <dbReference type="EMBL" id="MBR7780682.1"/>
    </source>
</evidence>
<dbReference type="EMBL" id="JAGSPN010000001">
    <property type="protein sequence ID" value="MBR7780682.1"/>
    <property type="molecule type" value="Genomic_DNA"/>
</dbReference>
<gene>
    <name evidence="2" type="ORF">KDM89_00890</name>
</gene>
<dbReference type="RefSeq" id="WP_212686073.1">
    <property type="nucleotide sequence ID" value="NZ_JAGSPN010000001.1"/>
</dbReference>
<proteinExistence type="predicted"/>
<keyword evidence="3" id="KW-1185">Reference proteome</keyword>
<dbReference type="PROSITE" id="PS51186">
    <property type="entry name" value="GNAT"/>
    <property type="match status" value="1"/>
</dbReference>
<protein>
    <submittedName>
        <fullName evidence="2">GNAT family N-acetyltransferase</fullName>
    </submittedName>
</protein>
<accession>A0A941DJE9</accession>
<dbReference type="GO" id="GO:1990189">
    <property type="term" value="F:protein N-terminal-serine acetyltransferase activity"/>
    <property type="evidence" value="ECO:0007669"/>
    <property type="project" value="TreeGrafter"/>
</dbReference>
<dbReference type="GO" id="GO:0008999">
    <property type="term" value="F:protein-N-terminal-alanine acetyltransferase activity"/>
    <property type="evidence" value="ECO:0007669"/>
    <property type="project" value="TreeGrafter"/>
</dbReference>
<comment type="caution">
    <text evidence="2">The sequence shown here is derived from an EMBL/GenBank/DDBJ whole genome shotgun (WGS) entry which is preliminary data.</text>
</comment>
<reference evidence="2" key="1">
    <citation type="submission" date="2021-04" db="EMBL/GenBank/DDBJ databases">
        <title>novel species isolated from subtropical streams in China.</title>
        <authorList>
            <person name="Lu H."/>
        </authorList>
    </citation>
    <scope>NUCLEOTIDE SEQUENCE</scope>
    <source>
        <strain evidence="2">LFS511W</strain>
    </source>
</reference>
<feature type="domain" description="N-acetyltransferase" evidence="1">
    <location>
        <begin position="14"/>
        <end position="172"/>
    </location>
</feature>
<dbReference type="InterPro" id="IPR051908">
    <property type="entry name" value="Ribosomal_N-acetyltransferase"/>
</dbReference>
<dbReference type="Pfam" id="PF13302">
    <property type="entry name" value="Acetyltransf_3"/>
    <property type="match status" value="1"/>
</dbReference>